<dbReference type="SUPFAM" id="SSF143456">
    <property type="entry name" value="VC0467-like"/>
    <property type="match status" value="1"/>
</dbReference>
<dbReference type="KEGG" id="dce:O6P33_01355"/>
<dbReference type="EMBL" id="CP114976">
    <property type="protein sequence ID" value="WBE25523.1"/>
    <property type="molecule type" value="Genomic_DNA"/>
</dbReference>
<sequence length="188" mass="19956">MSSAFPSLAGHFLIAMPTMTDPAFAQSVVYLLAHDAEGALGLIINRHMDLTLAEVFAQLQPEDASFDPAHNQEIFNGGPVQAELGFVLHQRGPEFQGTTHFGELALTSSKDALLAIAQGDGPTPSMIALGHAGWGAGQIEDELRANAWLSCPADHKIIFDTPIAERRSAAAALLGVDLDRLSHQVGHS</sequence>
<evidence type="ECO:0000313" key="3">
    <source>
        <dbReference type="EMBL" id="WBE25523.1"/>
    </source>
</evidence>
<dbReference type="Proteomes" id="UP001212189">
    <property type="component" value="Chromosome"/>
</dbReference>
<evidence type="ECO:0000256" key="1">
    <source>
        <dbReference type="ARBA" id="ARBA00009600"/>
    </source>
</evidence>
<name>A0AAE9VNV2_9GAMM</name>
<comment type="similarity">
    <text evidence="1 2">Belongs to the UPF0301 (AlgH) family.</text>
</comment>
<dbReference type="NCBIfam" id="NF001266">
    <property type="entry name" value="PRK00228.1-1"/>
    <property type="match status" value="1"/>
</dbReference>
<evidence type="ECO:0000313" key="4">
    <source>
        <dbReference type="Proteomes" id="UP001212189"/>
    </source>
</evidence>
<reference evidence="3 4" key="1">
    <citation type="submission" date="2022-12" db="EMBL/GenBank/DDBJ databases">
        <title>Coexistence and Characterization of a Novel Tigecycline Resistance gene tet(X) variant and blaNDM-1 in a Pseudomonas caeni Isolate of Chicken Origin.</title>
        <authorList>
            <person name="Lu X."/>
            <person name="Zhang L."/>
            <person name="Li R."/>
            <person name="Wang Z."/>
        </authorList>
    </citation>
    <scope>NUCLEOTIDE SEQUENCE [LARGE SCALE GENOMIC DNA]</scope>
    <source>
        <strain evidence="3 4">CE14</strain>
    </source>
</reference>
<gene>
    <name evidence="3" type="ORF">O6P33_01355</name>
</gene>
<organism evidence="3 4">
    <name type="scientific">Denitrificimonas caeni</name>
    <dbReference type="NCBI Taxonomy" id="521720"/>
    <lineage>
        <taxon>Bacteria</taxon>
        <taxon>Pseudomonadati</taxon>
        <taxon>Pseudomonadota</taxon>
        <taxon>Gammaproteobacteria</taxon>
        <taxon>Pseudomonadales</taxon>
        <taxon>Pseudomonadaceae</taxon>
        <taxon>Denitrificimonas</taxon>
    </lineage>
</organism>
<keyword evidence="4" id="KW-1185">Reference proteome</keyword>
<dbReference type="PANTHER" id="PTHR30327:SF1">
    <property type="entry name" value="UPF0301 PROTEIN YQGE"/>
    <property type="match status" value="1"/>
</dbReference>
<proteinExistence type="inferred from homology"/>
<dbReference type="HAMAP" id="MF_00758">
    <property type="entry name" value="UPF0301"/>
    <property type="match status" value="1"/>
</dbReference>
<dbReference type="Gene3D" id="3.40.1740.10">
    <property type="entry name" value="VC0467-like"/>
    <property type="match status" value="1"/>
</dbReference>
<dbReference type="AlphaFoldDB" id="A0AAE9VNV2"/>
<protein>
    <recommendedName>
        <fullName evidence="2">UPF0301 protein O6P33_01355</fullName>
    </recommendedName>
</protein>
<accession>A0AAE9VNV2</accession>
<dbReference type="InterPro" id="IPR003774">
    <property type="entry name" value="AlgH-like"/>
</dbReference>
<dbReference type="GO" id="GO:0005829">
    <property type="term" value="C:cytosol"/>
    <property type="evidence" value="ECO:0007669"/>
    <property type="project" value="TreeGrafter"/>
</dbReference>
<dbReference type="RefSeq" id="WP_269818465.1">
    <property type="nucleotide sequence ID" value="NZ_CP114976.1"/>
</dbReference>
<dbReference type="PANTHER" id="PTHR30327">
    <property type="entry name" value="UNCHARACTERIZED PROTEIN YQGE"/>
    <property type="match status" value="1"/>
</dbReference>
<dbReference type="Pfam" id="PF02622">
    <property type="entry name" value="DUF179"/>
    <property type="match status" value="1"/>
</dbReference>
<evidence type="ECO:0000256" key="2">
    <source>
        <dbReference type="HAMAP-Rule" id="MF_00758"/>
    </source>
</evidence>